<organism evidence="3 4">
    <name type="scientific">Grylomicrobium aquisgranensis</name>
    <dbReference type="NCBI Taxonomy" id="2926318"/>
    <lineage>
        <taxon>Bacteria</taxon>
        <taxon>Bacillati</taxon>
        <taxon>Bacillota</taxon>
        <taxon>Erysipelotrichia</taxon>
        <taxon>Erysipelotrichales</taxon>
        <taxon>Erysipelotrichaceae</taxon>
        <taxon>Grylomicrobium</taxon>
    </lineage>
</organism>
<protein>
    <submittedName>
        <fullName evidence="3">KH domain-containing protein</fullName>
    </submittedName>
</protein>
<dbReference type="Pfam" id="PF13083">
    <property type="entry name" value="KH_KhpA-B"/>
    <property type="match status" value="1"/>
</dbReference>
<comment type="caution">
    <text evidence="3">The sequence shown here is derived from an EMBL/GenBank/DDBJ whole genome shotgun (WGS) entry which is preliminary data.</text>
</comment>
<evidence type="ECO:0000313" key="3">
    <source>
        <dbReference type="EMBL" id="MDX8420354.1"/>
    </source>
</evidence>
<dbReference type="Proteomes" id="UP001286174">
    <property type="component" value="Unassembled WGS sequence"/>
</dbReference>
<proteinExistence type="predicted"/>
<dbReference type="EMBL" id="JALBUR010000033">
    <property type="protein sequence ID" value="MDX8420354.1"/>
    <property type="molecule type" value="Genomic_DNA"/>
</dbReference>
<dbReference type="PANTHER" id="PTHR34654:SF1">
    <property type="entry name" value="RNA-BINDING PROTEIN KHPA"/>
    <property type="match status" value="1"/>
</dbReference>
<dbReference type="PANTHER" id="PTHR34654">
    <property type="entry name" value="UPF0109 PROTEIN SCO5592"/>
    <property type="match status" value="1"/>
</dbReference>
<evidence type="ECO:0000313" key="4">
    <source>
        <dbReference type="Proteomes" id="UP001286174"/>
    </source>
</evidence>
<evidence type="ECO:0000256" key="1">
    <source>
        <dbReference type="ARBA" id="ARBA00022490"/>
    </source>
</evidence>
<evidence type="ECO:0000256" key="2">
    <source>
        <dbReference type="ARBA" id="ARBA00022884"/>
    </source>
</evidence>
<sequence>MSNLEEVLYNLVKPMVDNVDALRVEEKTSSNPREVVIGIHADDEDIARLIGRKGSMASALRQVMSVASHREDKKVTIKFEQEKDAD</sequence>
<dbReference type="GO" id="GO:0003723">
    <property type="term" value="F:RNA binding"/>
    <property type="evidence" value="ECO:0007669"/>
    <property type="project" value="UniProtKB-KW"/>
</dbReference>
<keyword evidence="4" id="KW-1185">Reference proteome</keyword>
<accession>A0AB35U5S9</accession>
<keyword evidence="2" id="KW-0694">RNA-binding</keyword>
<gene>
    <name evidence="3" type="ORF">MOZ60_09680</name>
</gene>
<dbReference type="AlphaFoldDB" id="A0AB35U5S9"/>
<name>A0AB35U5S9_9FIRM</name>
<dbReference type="RefSeq" id="WP_209451807.1">
    <property type="nucleotide sequence ID" value="NZ_JALBUR010000033.1"/>
</dbReference>
<dbReference type="InterPro" id="IPR020627">
    <property type="entry name" value="KhpA"/>
</dbReference>
<reference evidence="3 4" key="1">
    <citation type="submission" date="2022-03" db="EMBL/GenBank/DDBJ databases">
        <title>Novel taxa within the pig intestine.</title>
        <authorList>
            <person name="Wylensek D."/>
            <person name="Bishof K."/>
            <person name="Afrizal A."/>
            <person name="Clavel T."/>
        </authorList>
    </citation>
    <scope>NUCLEOTIDE SEQUENCE [LARGE SCALE GENOMIC DNA]</scope>
    <source>
        <strain evidence="3 4">CLA-KB-P133</strain>
    </source>
</reference>
<keyword evidence="1" id="KW-0963">Cytoplasm</keyword>